<dbReference type="EMBL" id="KB445794">
    <property type="protein sequence ID" value="EMD39404.1"/>
    <property type="molecule type" value="Genomic_DNA"/>
</dbReference>
<organism evidence="3 4">
    <name type="scientific">Ceriporiopsis subvermispora (strain B)</name>
    <name type="common">White-rot fungus</name>
    <name type="synonym">Gelatoporia subvermispora</name>
    <dbReference type="NCBI Taxonomy" id="914234"/>
    <lineage>
        <taxon>Eukaryota</taxon>
        <taxon>Fungi</taxon>
        <taxon>Dikarya</taxon>
        <taxon>Basidiomycota</taxon>
        <taxon>Agaricomycotina</taxon>
        <taxon>Agaricomycetes</taxon>
        <taxon>Polyporales</taxon>
        <taxon>Gelatoporiaceae</taxon>
        <taxon>Gelatoporia</taxon>
    </lineage>
</organism>
<dbReference type="HOGENOM" id="CLU_046025_5_4_1"/>
<dbReference type="Proteomes" id="UP000016930">
    <property type="component" value="Unassembled WGS sequence"/>
</dbReference>
<accession>M2PS03</accession>
<evidence type="ECO:0000313" key="3">
    <source>
        <dbReference type="EMBL" id="EMD39404.1"/>
    </source>
</evidence>
<keyword evidence="4" id="KW-1185">Reference proteome</keyword>
<sequence length="322" mass="35202">MSDPMSMSFPPALPASLIDSFIVPNGGGLLLAAVFSNLFYGITILQTYLYYDRYPRDSIYLKAYVALITAFDTAQQVFAIYSAWWYLVPNYGNLASTLLVPPGIGEDCAITVSMGLLVQGFFAYRVWTMSGRKSLVPIVIVMLSLTQFYYTVKLQNSSSIVTLAEVAWVANVGISCAMAGDFLITAAMCYYLSNARSGMLRTDKLINALVLYTVNTGLLTSINAICCIVLTTVFPKSFWLSIPFCLVSKCYVNSVLATLNARERLRNMSSGVTAMHTSELARPWSCANPSDARRNGASGVHFVNTGDKGIRSKASEVMSRQA</sequence>
<feature type="transmembrane region" description="Helical" evidence="1">
    <location>
        <begin position="134"/>
        <end position="152"/>
    </location>
</feature>
<keyword evidence="1" id="KW-1133">Transmembrane helix</keyword>
<keyword evidence="1" id="KW-0472">Membrane</keyword>
<name>M2PS03_CERS8</name>
<dbReference type="PANTHER" id="PTHR40465">
    <property type="entry name" value="CHROMOSOME 1, WHOLE GENOME SHOTGUN SEQUENCE"/>
    <property type="match status" value="1"/>
</dbReference>
<feature type="transmembrane region" description="Helical" evidence="1">
    <location>
        <begin position="108"/>
        <end position="127"/>
    </location>
</feature>
<proteinExistence type="predicted"/>
<keyword evidence="1" id="KW-0812">Transmembrane</keyword>
<dbReference type="PANTHER" id="PTHR40465:SF1">
    <property type="entry name" value="DUF6534 DOMAIN-CONTAINING PROTEIN"/>
    <property type="match status" value="1"/>
</dbReference>
<dbReference type="AlphaFoldDB" id="M2PS03"/>
<dbReference type="Pfam" id="PF20152">
    <property type="entry name" value="DUF6534"/>
    <property type="match status" value="1"/>
</dbReference>
<evidence type="ECO:0000259" key="2">
    <source>
        <dbReference type="Pfam" id="PF20152"/>
    </source>
</evidence>
<gene>
    <name evidence="3" type="ORF">CERSUDRAFT_104585</name>
</gene>
<evidence type="ECO:0000256" key="1">
    <source>
        <dbReference type="SAM" id="Phobius"/>
    </source>
</evidence>
<evidence type="ECO:0000313" key="4">
    <source>
        <dbReference type="Proteomes" id="UP000016930"/>
    </source>
</evidence>
<feature type="domain" description="DUF6534" evidence="2">
    <location>
        <begin position="177"/>
        <end position="263"/>
    </location>
</feature>
<dbReference type="InterPro" id="IPR045339">
    <property type="entry name" value="DUF6534"/>
</dbReference>
<feature type="transmembrane region" description="Helical" evidence="1">
    <location>
        <begin position="172"/>
        <end position="193"/>
    </location>
</feature>
<feature type="transmembrane region" description="Helical" evidence="1">
    <location>
        <begin position="63"/>
        <end position="88"/>
    </location>
</feature>
<feature type="transmembrane region" description="Helical" evidence="1">
    <location>
        <begin position="29"/>
        <end position="51"/>
    </location>
</feature>
<feature type="transmembrane region" description="Helical" evidence="1">
    <location>
        <begin position="238"/>
        <end position="259"/>
    </location>
</feature>
<protein>
    <recommendedName>
        <fullName evidence="2">DUF6534 domain-containing protein</fullName>
    </recommendedName>
</protein>
<feature type="transmembrane region" description="Helical" evidence="1">
    <location>
        <begin position="205"/>
        <end position="232"/>
    </location>
</feature>
<reference evidence="3 4" key="1">
    <citation type="journal article" date="2012" name="Proc. Natl. Acad. Sci. U.S.A.">
        <title>Comparative genomics of Ceriporiopsis subvermispora and Phanerochaete chrysosporium provide insight into selective ligninolysis.</title>
        <authorList>
            <person name="Fernandez-Fueyo E."/>
            <person name="Ruiz-Duenas F.J."/>
            <person name="Ferreira P."/>
            <person name="Floudas D."/>
            <person name="Hibbett D.S."/>
            <person name="Canessa P."/>
            <person name="Larrondo L.F."/>
            <person name="James T.Y."/>
            <person name="Seelenfreund D."/>
            <person name="Lobos S."/>
            <person name="Polanco R."/>
            <person name="Tello M."/>
            <person name="Honda Y."/>
            <person name="Watanabe T."/>
            <person name="Watanabe T."/>
            <person name="Ryu J.S."/>
            <person name="Kubicek C.P."/>
            <person name="Schmoll M."/>
            <person name="Gaskell J."/>
            <person name="Hammel K.E."/>
            <person name="St John F.J."/>
            <person name="Vanden Wymelenberg A."/>
            <person name="Sabat G."/>
            <person name="Splinter BonDurant S."/>
            <person name="Syed K."/>
            <person name="Yadav J.S."/>
            <person name="Doddapaneni H."/>
            <person name="Subramanian V."/>
            <person name="Lavin J.L."/>
            <person name="Oguiza J.A."/>
            <person name="Perez G."/>
            <person name="Pisabarro A.G."/>
            <person name="Ramirez L."/>
            <person name="Santoyo F."/>
            <person name="Master E."/>
            <person name="Coutinho P.M."/>
            <person name="Henrissat B."/>
            <person name="Lombard V."/>
            <person name="Magnuson J.K."/>
            <person name="Kuees U."/>
            <person name="Hori C."/>
            <person name="Igarashi K."/>
            <person name="Samejima M."/>
            <person name="Held B.W."/>
            <person name="Barry K.W."/>
            <person name="LaButti K.M."/>
            <person name="Lapidus A."/>
            <person name="Lindquist E.A."/>
            <person name="Lucas S.M."/>
            <person name="Riley R."/>
            <person name="Salamov A.A."/>
            <person name="Hoffmeister D."/>
            <person name="Schwenk D."/>
            <person name="Hadar Y."/>
            <person name="Yarden O."/>
            <person name="de Vries R.P."/>
            <person name="Wiebenga A."/>
            <person name="Stenlid J."/>
            <person name="Eastwood D."/>
            <person name="Grigoriev I.V."/>
            <person name="Berka R.M."/>
            <person name="Blanchette R.A."/>
            <person name="Kersten P."/>
            <person name="Martinez A.T."/>
            <person name="Vicuna R."/>
            <person name="Cullen D."/>
        </authorList>
    </citation>
    <scope>NUCLEOTIDE SEQUENCE [LARGE SCALE GENOMIC DNA]</scope>
    <source>
        <strain evidence="3 4">B</strain>
    </source>
</reference>
<dbReference type="STRING" id="914234.M2PS03"/>
<dbReference type="OrthoDB" id="2733914at2759"/>